<dbReference type="EMBL" id="FORI01000007">
    <property type="protein sequence ID" value="SFI88637.1"/>
    <property type="molecule type" value="Genomic_DNA"/>
</dbReference>
<dbReference type="SUPFAM" id="SSF52540">
    <property type="entry name" value="P-loop containing nucleoside triphosphate hydrolases"/>
    <property type="match status" value="1"/>
</dbReference>
<reference evidence="9" key="1">
    <citation type="submission" date="2016-10" db="EMBL/GenBank/DDBJ databases">
        <authorList>
            <person name="Varghese N."/>
            <person name="Submissions S."/>
        </authorList>
    </citation>
    <scope>NUCLEOTIDE SEQUENCE [LARGE SCALE GENOMIC DNA]</scope>
    <source>
        <strain evidence="9">XBD1002</strain>
    </source>
</reference>
<dbReference type="InterPro" id="IPR027417">
    <property type="entry name" value="P-loop_NTPase"/>
</dbReference>
<comment type="similarity">
    <text evidence="2">Belongs to the VirD4/TraG family.</text>
</comment>
<evidence type="ECO:0000256" key="3">
    <source>
        <dbReference type="ARBA" id="ARBA00022475"/>
    </source>
</evidence>
<sequence length="740" mass="83060">MKEKEEFARHDPDKSQKFYWLAVLNWFVPICLVFTGLIITTQKFAPLMNYDPNVVGHPVFTTKDGYRVYNPLVFIIGMMKYAFNETYSEYFFQAIPPAFFCLISAIVLFVLTSIFVNAHQKNQHIHGTARFATRKDLKKYGMLQQHGVVCGELSEARVNYKIDAEKAALTLHCKKPAPLVCHSGRTNTLLIAPTRSGKGVSCIIPTLLNYGIPVYKWIKKKILFFKIRTKKEVSGRGSVVVFDPKGENWAATAGYRSKFSRVIPFRPLDPDNKTAHYNPIWEIPDSPSEAFSWADTIGEIFFGGDTAKAATDGATQYFNNTARDIFSGVVMHVRFSKDIPWKDKNLATVLHIFSSSTKDDEKEGEEENSKGPGWEMLEAMINADHGNEQIHQLIVEAANRSKIQTPKERASTYSTVFSKISLFQDPLLAQATAYSDFSVDDFINSKNGISLYLIVPYNHIKRISPVFRMIITFMIKKFSAGETNANEVKLKIPCLFLLDEFPVLGFFPDIALNAGILAGYGVTFFIVCQALNQIIDVYGENHPFLDHCKTIILYAPGSLKDARTFSESIGNRSVLLDNISASGNKFQVGFNNISRSSQETSTSLINPDELMKLEFSRAIIMNQGMPPYKGKKVVYYEDPRFKTKAFMPVPDFKVIMNQIKGLPSNRRTKKQAGALRGCPPLEGVATNEVGAQGETSPSSKDLILNTKPVEKESTQQAIERIEAIDVIRVIPADYDVFAED</sequence>
<keyword evidence="6 7" id="KW-0472">Membrane</keyword>
<dbReference type="PANTHER" id="PTHR37937">
    <property type="entry name" value="CONJUGATIVE TRANSFER: DNA TRANSPORT"/>
    <property type="match status" value="1"/>
</dbReference>
<dbReference type="AlphaFoldDB" id="A0A1I3LVC0"/>
<feature type="transmembrane region" description="Helical" evidence="7">
    <location>
        <begin position="95"/>
        <end position="116"/>
    </location>
</feature>
<protein>
    <submittedName>
        <fullName evidence="8">Type IV secretion system protein VirD4</fullName>
    </submittedName>
</protein>
<evidence type="ECO:0000256" key="7">
    <source>
        <dbReference type="SAM" id="Phobius"/>
    </source>
</evidence>
<dbReference type="Pfam" id="PF02534">
    <property type="entry name" value="T4SS-DNA_transf"/>
    <property type="match status" value="2"/>
</dbReference>
<dbReference type="Proteomes" id="UP000182737">
    <property type="component" value="Unassembled WGS sequence"/>
</dbReference>
<evidence type="ECO:0000256" key="5">
    <source>
        <dbReference type="ARBA" id="ARBA00022989"/>
    </source>
</evidence>
<proteinExistence type="inferred from homology"/>
<name>A0A1I3LVC0_9SPIR</name>
<accession>A0A1I3LVC0</accession>
<evidence type="ECO:0000256" key="1">
    <source>
        <dbReference type="ARBA" id="ARBA00004651"/>
    </source>
</evidence>
<evidence type="ECO:0000256" key="2">
    <source>
        <dbReference type="ARBA" id="ARBA00008806"/>
    </source>
</evidence>
<evidence type="ECO:0000313" key="9">
    <source>
        <dbReference type="Proteomes" id="UP000182737"/>
    </source>
</evidence>
<feature type="transmembrane region" description="Helical" evidence="7">
    <location>
        <begin position="18"/>
        <end position="39"/>
    </location>
</feature>
<keyword evidence="4 7" id="KW-0812">Transmembrane</keyword>
<evidence type="ECO:0000313" key="8">
    <source>
        <dbReference type="EMBL" id="SFI88637.1"/>
    </source>
</evidence>
<keyword evidence="3" id="KW-1003">Cell membrane</keyword>
<dbReference type="InterPro" id="IPR003688">
    <property type="entry name" value="TraG/VirD4"/>
</dbReference>
<feature type="transmembrane region" description="Helical" evidence="7">
    <location>
        <begin position="66"/>
        <end position="83"/>
    </location>
</feature>
<keyword evidence="9" id="KW-1185">Reference proteome</keyword>
<keyword evidence="5 7" id="KW-1133">Transmembrane helix</keyword>
<organism evidence="8 9">
    <name type="scientific">Treponema bryantii</name>
    <dbReference type="NCBI Taxonomy" id="163"/>
    <lineage>
        <taxon>Bacteria</taxon>
        <taxon>Pseudomonadati</taxon>
        <taxon>Spirochaetota</taxon>
        <taxon>Spirochaetia</taxon>
        <taxon>Spirochaetales</taxon>
        <taxon>Treponemataceae</taxon>
        <taxon>Treponema</taxon>
    </lineage>
</organism>
<gene>
    <name evidence="8" type="ORF">SAMN04487775_107213</name>
</gene>
<dbReference type="Gene3D" id="3.40.50.300">
    <property type="entry name" value="P-loop containing nucleotide triphosphate hydrolases"/>
    <property type="match status" value="1"/>
</dbReference>
<dbReference type="InterPro" id="IPR051539">
    <property type="entry name" value="T4SS-coupling_protein"/>
</dbReference>
<dbReference type="GO" id="GO:0005886">
    <property type="term" value="C:plasma membrane"/>
    <property type="evidence" value="ECO:0007669"/>
    <property type="project" value="UniProtKB-SubCell"/>
</dbReference>
<dbReference type="PANTHER" id="PTHR37937:SF1">
    <property type="entry name" value="CONJUGATIVE TRANSFER: DNA TRANSPORT"/>
    <property type="match status" value="1"/>
</dbReference>
<evidence type="ECO:0000256" key="4">
    <source>
        <dbReference type="ARBA" id="ARBA00022692"/>
    </source>
</evidence>
<dbReference type="CDD" id="cd01127">
    <property type="entry name" value="TrwB_TraG_TraD_VirD4"/>
    <property type="match status" value="1"/>
</dbReference>
<evidence type="ECO:0000256" key="6">
    <source>
        <dbReference type="ARBA" id="ARBA00023136"/>
    </source>
</evidence>
<comment type="subcellular location">
    <subcellularLocation>
        <location evidence="1">Cell membrane</location>
        <topology evidence="1">Multi-pass membrane protein</topology>
    </subcellularLocation>
</comment>